<dbReference type="OrthoDB" id="9804758at2"/>
<dbReference type="AlphaFoldDB" id="Q8KCT1"/>
<dbReference type="eggNOG" id="COG0303">
    <property type="taxonomic scope" value="Bacteria"/>
</dbReference>
<dbReference type="Pfam" id="PF03453">
    <property type="entry name" value="MoeA_N"/>
    <property type="match status" value="1"/>
</dbReference>
<feature type="domain" description="MoaB/Mog" evidence="7">
    <location>
        <begin position="199"/>
        <end position="338"/>
    </location>
</feature>
<dbReference type="GO" id="GO:0005829">
    <property type="term" value="C:cytosol"/>
    <property type="evidence" value="ECO:0007669"/>
    <property type="project" value="TreeGrafter"/>
</dbReference>
<dbReference type="PROSITE" id="PS01079">
    <property type="entry name" value="MOCF_BIOSYNTHESIS_2"/>
    <property type="match status" value="1"/>
</dbReference>
<dbReference type="NCBIfam" id="TIGR00177">
    <property type="entry name" value="molyb_syn"/>
    <property type="match status" value="1"/>
</dbReference>
<evidence type="ECO:0000256" key="2">
    <source>
        <dbReference type="ARBA" id="ARBA00005046"/>
    </source>
</evidence>
<dbReference type="GO" id="GO:0046872">
    <property type="term" value="F:metal ion binding"/>
    <property type="evidence" value="ECO:0007669"/>
    <property type="project" value="UniProtKB-UniRule"/>
</dbReference>
<evidence type="ECO:0000313" key="9">
    <source>
        <dbReference type="Proteomes" id="UP000001007"/>
    </source>
</evidence>
<dbReference type="EnsemblBacteria" id="AAM72560">
    <property type="protein sequence ID" value="AAM72560"/>
    <property type="gene ID" value="CT1331"/>
</dbReference>
<dbReference type="PATRIC" id="fig|194439.7.peg.1211"/>
<dbReference type="EC" id="2.10.1.1" evidence="6"/>
<dbReference type="HOGENOM" id="CLU_010186_7_0_10"/>
<comment type="cofactor">
    <cofactor evidence="6">
        <name>Mg(2+)</name>
        <dbReference type="ChEBI" id="CHEBI:18420"/>
    </cofactor>
</comment>
<evidence type="ECO:0000256" key="1">
    <source>
        <dbReference type="ARBA" id="ARBA00002901"/>
    </source>
</evidence>
<organism evidence="8 9">
    <name type="scientific">Chlorobaculum tepidum (strain ATCC 49652 / DSM 12025 / NBRC 103806 / TLS)</name>
    <name type="common">Chlorobium tepidum</name>
    <dbReference type="NCBI Taxonomy" id="194439"/>
    <lineage>
        <taxon>Bacteria</taxon>
        <taxon>Pseudomonadati</taxon>
        <taxon>Chlorobiota</taxon>
        <taxon>Chlorobiia</taxon>
        <taxon>Chlorobiales</taxon>
        <taxon>Chlorobiaceae</taxon>
        <taxon>Chlorobaculum</taxon>
    </lineage>
</organism>
<dbReference type="InterPro" id="IPR038987">
    <property type="entry name" value="MoeA-like"/>
</dbReference>
<comment type="pathway">
    <text evidence="2 6">Cofactor biosynthesis; molybdopterin biosynthesis.</text>
</comment>
<keyword evidence="6" id="KW-0460">Magnesium</keyword>
<dbReference type="SMART" id="SM00852">
    <property type="entry name" value="MoCF_biosynth"/>
    <property type="match status" value="1"/>
</dbReference>
<protein>
    <recommendedName>
        <fullName evidence="6">Molybdopterin molybdenumtransferase</fullName>
        <ecNumber evidence="6">2.10.1.1</ecNumber>
    </recommendedName>
</protein>
<dbReference type="InterPro" id="IPR008284">
    <property type="entry name" value="MoCF_biosynth_CS"/>
</dbReference>
<sequence>MMTVVHEAHESKQKQAKTMTTVHEAHEIIATTTPLIEATVSVPLLQLQGRVLAEDVRAGFAMPRFTNAAMDGFAVRFGEIADASDGAPVTLPVSQELAAGALNVAPLETGTCCRIMTGAPIPEGADTVVPFEETSGFGSDAVEFYKAPKKGANIRHAGEEMQPGALLAAAGTRITPAEIGLFATFGIAVALVRRQPRVSIITVGDELRMPGEQIEPLAIYNSNLALLASCVEGAGAKVVGMRQLRDNRQAIREALALAIAESDVVITTGGISTGEFDFMYDALNELGVEQKFWKVAQKPGKPVYFGTTGSGKIVFSLPGNPVSALVCFLEYGLSALARMQGVAPAPKFTALLNEPFPTDRKRHRFLFGRLSVEAEALRCQLSAQVESYMLTALSGANCLVEAPPSAEPLPAGSLVTCAWLPWANAC</sequence>
<dbReference type="Gene3D" id="3.90.105.10">
    <property type="entry name" value="Molybdopterin biosynthesis moea protein, domain 2"/>
    <property type="match status" value="1"/>
</dbReference>
<dbReference type="PANTHER" id="PTHR10192">
    <property type="entry name" value="MOLYBDOPTERIN BIOSYNTHESIS PROTEIN"/>
    <property type="match status" value="1"/>
</dbReference>
<dbReference type="GO" id="GO:0006777">
    <property type="term" value="P:Mo-molybdopterin cofactor biosynthetic process"/>
    <property type="evidence" value="ECO:0007669"/>
    <property type="project" value="UniProtKB-UniRule"/>
</dbReference>
<dbReference type="Gene3D" id="3.40.980.10">
    <property type="entry name" value="MoaB/Mog-like domain"/>
    <property type="match status" value="1"/>
</dbReference>
<dbReference type="STRING" id="194439.CT1331"/>
<dbReference type="PANTHER" id="PTHR10192:SF5">
    <property type="entry name" value="GEPHYRIN"/>
    <property type="match status" value="1"/>
</dbReference>
<dbReference type="Pfam" id="PF00994">
    <property type="entry name" value="MoCF_biosynth"/>
    <property type="match status" value="1"/>
</dbReference>
<accession>Q8KCT1</accession>
<dbReference type="SUPFAM" id="SSF63867">
    <property type="entry name" value="MoeA C-terminal domain-like"/>
    <property type="match status" value="1"/>
</dbReference>
<dbReference type="GO" id="GO:0061599">
    <property type="term" value="F:molybdopterin molybdotransferase activity"/>
    <property type="evidence" value="ECO:0007669"/>
    <property type="project" value="UniProtKB-UniRule"/>
</dbReference>
<dbReference type="InterPro" id="IPR036688">
    <property type="entry name" value="MoeA_C_domain_IV_sf"/>
</dbReference>
<gene>
    <name evidence="8" type="primary">moeA</name>
    <name evidence="8" type="ordered locus">CT1331</name>
</gene>
<dbReference type="Proteomes" id="UP000001007">
    <property type="component" value="Chromosome"/>
</dbReference>
<dbReference type="UniPathway" id="UPA00344"/>
<keyword evidence="6" id="KW-0500">Molybdenum</keyword>
<keyword evidence="9" id="KW-1185">Reference proteome</keyword>
<dbReference type="InterPro" id="IPR036135">
    <property type="entry name" value="MoeA_linker/N_sf"/>
</dbReference>
<dbReference type="Pfam" id="PF03454">
    <property type="entry name" value="MoeA_C"/>
    <property type="match status" value="1"/>
</dbReference>
<evidence type="ECO:0000256" key="6">
    <source>
        <dbReference type="RuleBase" id="RU365090"/>
    </source>
</evidence>
<evidence type="ECO:0000256" key="5">
    <source>
        <dbReference type="ARBA" id="ARBA00047317"/>
    </source>
</evidence>
<dbReference type="InterPro" id="IPR005110">
    <property type="entry name" value="MoeA_linker/N"/>
</dbReference>
<dbReference type="InterPro" id="IPR005111">
    <property type="entry name" value="MoeA_C_domain_IV"/>
</dbReference>
<dbReference type="NCBIfam" id="NF045515">
    <property type="entry name" value="Glp_gephyrin"/>
    <property type="match status" value="1"/>
</dbReference>
<dbReference type="SUPFAM" id="SSF53218">
    <property type="entry name" value="Molybdenum cofactor biosynthesis proteins"/>
    <property type="match status" value="1"/>
</dbReference>
<evidence type="ECO:0000256" key="3">
    <source>
        <dbReference type="ARBA" id="ARBA00010763"/>
    </source>
</evidence>
<name>Q8KCT1_CHLTE</name>
<reference evidence="8 9" key="1">
    <citation type="journal article" date="2002" name="Proc. Natl. Acad. Sci. U.S.A.">
        <title>The complete genome sequence of Chlorobium tepidum TLS, a photosynthetic, anaerobic, green-sulfur bacterium.</title>
        <authorList>
            <person name="Eisen J.A."/>
            <person name="Nelson K.E."/>
            <person name="Paulsen I.T."/>
            <person name="Heidelberg J.F."/>
            <person name="Wu M."/>
            <person name="Dodson R.J."/>
            <person name="Deboy R."/>
            <person name="Gwinn M.L."/>
            <person name="Nelson W.C."/>
            <person name="Haft D.H."/>
            <person name="Hickey E.K."/>
            <person name="Peterson J.D."/>
            <person name="Durkin A.S."/>
            <person name="Kolonay J.L."/>
            <person name="Yang F."/>
            <person name="Holt I."/>
            <person name="Umayam L.A."/>
            <person name="Mason T."/>
            <person name="Brenner M."/>
            <person name="Shea T.P."/>
            <person name="Parksey D."/>
            <person name="Nierman W.C."/>
            <person name="Feldblyum T.V."/>
            <person name="Hansen C.L."/>
            <person name="Craven M.B."/>
            <person name="Radune D."/>
            <person name="Vamathevan J."/>
            <person name="Khouri H."/>
            <person name="White O."/>
            <person name="Gruber T.M."/>
            <person name="Ketchum K.A."/>
            <person name="Venter J.C."/>
            <person name="Tettelin H."/>
            <person name="Bryant D.A."/>
            <person name="Fraser C.M."/>
        </authorList>
    </citation>
    <scope>NUCLEOTIDE SEQUENCE [LARGE SCALE GENOMIC DNA]</scope>
    <source>
        <strain evidence="9">ATCC 49652 / DSM 12025 / NBRC 103806 / TLS</strain>
    </source>
</reference>
<keyword evidence="4 6" id="KW-0501">Molybdenum cofactor biosynthesis</keyword>
<dbReference type="KEGG" id="cte:CT1331"/>
<dbReference type="EMBL" id="AE006470">
    <property type="protein sequence ID" value="AAM72560.1"/>
    <property type="molecule type" value="Genomic_DNA"/>
</dbReference>
<keyword evidence="6" id="KW-0808">Transferase</keyword>
<dbReference type="InterPro" id="IPR001453">
    <property type="entry name" value="MoaB/Mog_dom"/>
</dbReference>
<dbReference type="SUPFAM" id="SSF63882">
    <property type="entry name" value="MoeA N-terminal region -like"/>
    <property type="match status" value="1"/>
</dbReference>
<comment type="catalytic activity">
    <reaction evidence="5">
        <text>adenylyl-molybdopterin + molybdate = Mo-molybdopterin + AMP + H(+)</text>
        <dbReference type="Rhea" id="RHEA:35047"/>
        <dbReference type="ChEBI" id="CHEBI:15378"/>
        <dbReference type="ChEBI" id="CHEBI:36264"/>
        <dbReference type="ChEBI" id="CHEBI:62727"/>
        <dbReference type="ChEBI" id="CHEBI:71302"/>
        <dbReference type="ChEBI" id="CHEBI:456215"/>
        <dbReference type="EC" id="2.10.1.1"/>
    </reaction>
</comment>
<comment type="similarity">
    <text evidence="3 6">Belongs to the MoeA family.</text>
</comment>
<evidence type="ECO:0000313" key="8">
    <source>
        <dbReference type="EMBL" id="AAM72560.1"/>
    </source>
</evidence>
<dbReference type="Gene3D" id="2.40.340.10">
    <property type="entry name" value="MoeA, C-terminal, domain IV"/>
    <property type="match status" value="1"/>
</dbReference>
<evidence type="ECO:0000259" key="7">
    <source>
        <dbReference type="SMART" id="SM00852"/>
    </source>
</evidence>
<keyword evidence="6" id="KW-0479">Metal-binding</keyword>
<dbReference type="Gene3D" id="2.170.190.11">
    <property type="entry name" value="Molybdopterin biosynthesis moea protein, domain 3"/>
    <property type="match status" value="1"/>
</dbReference>
<dbReference type="InterPro" id="IPR036425">
    <property type="entry name" value="MoaB/Mog-like_dom_sf"/>
</dbReference>
<proteinExistence type="inferred from homology"/>
<dbReference type="CDD" id="cd00887">
    <property type="entry name" value="MoeA"/>
    <property type="match status" value="1"/>
</dbReference>
<comment type="function">
    <text evidence="1 6">Catalyzes the insertion of molybdate into adenylated molybdopterin with the concomitant release of AMP.</text>
</comment>
<evidence type="ECO:0000256" key="4">
    <source>
        <dbReference type="ARBA" id="ARBA00023150"/>
    </source>
</evidence>